<dbReference type="GO" id="GO:0016791">
    <property type="term" value="F:phosphatase activity"/>
    <property type="evidence" value="ECO:0007669"/>
    <property type="project" value="TreeGrafter"/>
</dbReference>
<keyword evidence="1" id="KW-0378">Hydrolase</keyword>
<reference evidence="1 2" key="1">
    <citation type="submission" date="2017-09" db="EMBL/GenBank/DDBJ databases">
        <title>Genome sequencing of Besnoitia besnoiti strain Bb-Ger1.</title>
        <authorList>
            <person name="Schares G."/>
            <person name="Venepally P."/>
            <person name="Lorenzi H.A."/>
        </authorList>
    </citation>
    <scope>NUCLEOTIDE SEQUENCE [LARGE SCALE GENOMIC DNA]</scope>
    <source>
        <strain evidence="1 2">Bb-Ger1</strain>
    </source>
</reference>
<dbReference type="RefSeq" id="XP_029216849.1">
    <property type="nucleotide sequence ID" value="XM_029360182.1"/>
</dbReference>
<dbReference type="GeneID" id="40306514"/>
<dbReference type="InterPro" id="IPR006379">
    <property type="entry name" value="HAD-SF_hydro_IIB"/>
</dbReference>
<evidence type="ECO:0000313" key="1">
    <source>
        <dbReference type="EMBL" id="PFH32840.1"/>
    </source>
</evidence>
<gene>
    <name evidence="1" type="ORF">BESB_014530</name>
</gene>
<protein>
    <submittedName>
        <fullName evidence="1">Cof family hydrolase subfamily protein</fullName>
    </submittedName>
</protein>
<evidence type="ECO:0000313" key="2">
    <source>
        <dbReference type="Proteomes" id="UP000224006"/>
    </source>
</evidence>
<organism evidence="1 2">
    <name type="scientific">Besnoitia besnoiti</name>
    <name type="common">Apicomplexan protozoan</name>
    <dbReference type="NCBI Taxonomy" id="94643"/>
    <lineage>
        <taxon>Eukaryota</taxon>
        <taxon>Sar</taxon>
        <taxon>Alveolata</taxon>
        <taxon>Apicomplexa</taxon>
        <taxon>Conoidasida</taxon>
        <taxon>Coccidia</taxon>
        <taxon>Eucoccidiorida</taxon>
        <taxon>Eimeriorina</taxon>
        <taxon>Sarcocystidae</taxon>
        <taxon>Besnoitia</taxon>
    </lineage>
</organism>
<dbReference type="InterPro" id="IPR036412">
    <property type="entry name" value="HAD-like_sf"/>
</dbReference>
<dbReference type="PANTHER" id="PTHR10000">
    <property type="entry name" value="PHOSPHOSERINE PHOSPHATASE"/>
    <property type="match status" value="1"/>
</dbReference>
<dbReference type="Proteomes" id="UP000224006">
    <property type="component" value="Chromosome IX"/>
</dbReference>
<name>A0A2A9MBR7_BESBE</name>
<dbReference type="VEuPathDB" id="ToxoDB:BESB_014530"/>
<sequence>MEKTFSRACVRERGVPIRAVVTDLDGTFLNSSHGVSQGNIAACRRLRDKHIACVFATGRPHVGTVKCIGPEKLEAMGMPDAYPGVYMNGCVVYGPTGDLLHAEYLDANLQKAAMQLLEERKLLNRLCGYNEQGIFCIEKNQHTWHTHDEYDEGAPFVVPSGDALKEMQFCKLTVNGNQTEVAEFRALLEDFAHKRNGRCVQPIPGNVELIPLTISKAKGLDILFASMHLRKEEAVALGDSENDLEMLRHIDLSVCVANGCKEAREAAKFVTVTNDQDGFALVCNEICDELEDKDVHAPRAAV</sequence>
<dbReference type="STRING" id="94643.A0A2A9MBR7"/>
<dbReference type="SFLD" id="SFLDS00003">
    <property type="entry name" value="Haloacid_Dehalogenase"/>
    <property type="match status" value="1"/>
</dbReference>
<dbReference type="EMBL" id="NWUJ01000010">
    <property type="protein sequence ID" value="PFH32840.1"/>
    <property type="molecule type" value="Genomic_DNA"/>
</dbReference>
<dbReference type="NCBIfam" id="TIGR01484">
    <property type="entry name" value="HAD-SF-IIB"/>
    <property type="match status" value="1"/>
</dbReference>
<dbReference type="SUPFAM" id="SSF56784">
    <property type="entry name" value="HAD-like"/>
    <property type="match status" value="1"/>
</dbReference>
<dbReference type="Pfam" id="PF08282">
    <property type="entry name" value="Hydrolase_3"/>
    <property type="match status" value="1"/>
</dbReference>
<dbReference type="OrthoDB" id="27226at2759"/>
<keyword evidence="2" id="KW-1185">Reference proteome</keyword>
<accession>A0A2A9MBR7</accession>
<dbReference type="Gene3D" id="3.40.50.1000">
    <property type="entry name" value="HAD superfamily/HAD-like"/>
    <property type="match status" value="1"/>
</dbReference>
<dbReference type="InterPro" id="IPR023214">
    <property type="entry name" value="HAD_sf"/>
</dbReference>
<proteinExistence type="predicted"/>
<dbReference type="AlphaFoldDB" id="A0A2A9MBR7"/>
<dbReference type="GO" id="GO:0000287">
    <property type="term" value="F:magnesium ion binding"/>
    <property type="evidence" value="ECO:0007669"/>
    <property type="project" value="TreeGrafter"/>
</dbReference>
<dbReference type="KEGG" id="bbes:BESB_014530"/>
<dbReference type="PANTHER" id="PTHR10000:SF8">
    <property type="entry name" value="HAD SUPERFAMILY HYDROLASE-LIKE, TYPE 3"/>
    <property type="match status" value="1"/>
</dbReference>
<dbReference type="Gene3D" id="3.30.1240.10">
    <property type="match status" value="1"/>
</dbReference>
<dbReference type="GO" id="GO:0005829">
    <property type="term" value="C:cytosol"/>
    <property type="evidence" value="ECO:0007669"/>
    <property type="project" value="TreeGrafter"/>
</dbReference>
<comment type="caution">
    <text evidence="1">The sequence shown here is derived from an EMBL/GenBank/DDBJ whole genome shotgun (WGS) entry which is preliminary data.</text>
</comment>
<dbReference type="SFLD" id="SFLDG01140">
    <property type="entry name" value="C2.B:_Phosphomannomutase_and_P"/>
    <property type="match status" value="1"/>
</dbReference>